<dbReference type="PANTHER" id="PTHR10146">
    <property type="entry name" value="PROLINE SYNTHETASE CO-TRANSCRIBED BACTERIAL HOMOLOG PROTEIN"/>
    <property type="match status" value="1"/>
</dbReference>
<dbReference type="Pfam" id="PF01168">
    <property type="entry name" value="Ala_racemase_N"/>
    <property type="match status" value="1"/>
</dbReference>
<reference evidence="6 7" key="1">
    <citation type="journal article" date="2016" name="Nat. Commun.">
        <title>Thousands of microbial genomes shed light on interconnected biogeochemical processes in an aquifer system.</title>
        <authorList>
            <person name="Anantharaman K."/>
            <person name="Brown C.T."/>
            <person name="Hug L.A."/>
            <person name="Sharon I."/>
            <person name="Castelle C.J."/>
            <person name="Probst A.J."/>
            <person name="Thomas B.C."/>
            <person name="Singh A."/>
            <person name="Wilkins M.J."/>
            <person name="Karaoz U."/>
            <person name="Brodie E.L."/>
            <person name="Williams K.H."/>
            <person name="Hubbard S.S."/>
            <person name="Banfield J.F."/>
        </authorList>
    </citation>
    <scope>NUCLEOTIDE SEQUENCE [LARGE SCALE GENOMIC DNA]</scope>
</reference>
<name>A0A1F6TQ55_9PROT</name>
<comment type="cofactor">
    <cofactor evidence="3">
        <name>pyridoxal 5'-phosphate</name>
        <dbReference type="ChEBI" id="CHEBI:597326"/>
    </cofactor>
</comment>
<dbReference type="PROSITE" id="PS01211">
    <property type="entry name" value="UPF0001"/>
    <property type="match status" value="1"/>
</dbReference>
<accession>A0A1F6TQ55</accession>
<dbReference type="HAMAP" id="MF_02087">
    <property type="entry name" value="PLP_homeostasis"/>
    <property type="match status" value="1"/>
</dbReference>
<dbReference type="STRING" id="1817764.A2637_04745"/>
<sequence>MSSPGEIITRNLHTVRQTIAATARAAGRNPEEIRLIAVSKNQPRAAIEAAVGAGQRAFGENTVQEALAKIPHFTGRGLEWHFIGHLQSNKARFIPGNFSWVHALDSLKLAQRLSRLAQEQGAVVNTLIEVNVARDPRKHGVAPEALFPLLEQLLRENPSGIALRGLMAIGPHPAAEPELRAAFAAVRKLRDDCRRRFGAKDFTELSMGMSGDYIAAVTEGATMLRVGTAIFGGRGREDN</sequence>
<dbReference type="PIRSF" id="PIRSF004848">
    <property type="entry name" value="YBL036c_PLPDEIII"/>
    <property type="match status" value="1"/>
</dbReference>
<evidence type="ECO:0000313" key="6">
    <source>
        <dbReference type="EMBL" id="OGI47264.1"/>
    </source>
</evidence>
<dbReference type="EMBL" id="MFSY01000024">
    <property type="protein sequence ID" value="OGI47264.1"/>
    <property type="molecule type" value="Genomic_DNA"/>
</dbReference>
<comment type="similarity">
    <text evidence="2 4">Belongs to the pyridoxal phosphate-binding protein YggS/PROSC family.</text>
</comment>
<dbReference type="Gene3D" id="3.20.20.10">
    <property type="entry name" value="Alanine racemase"/>
    <property type="match status" value="1"/>
</dbReference>
<dbReference type="SUPFAM" id="SSF51419">
    <property type="entry name" value="PLP-binding barrel"/>
    <property type="match status" value="1"/>
</dbReference>
<gene>
    <name evidence="6" type="ORF">A2637_04745</name>
</gene>
<feature type="domain" description="Alanine racemase N-terminal" evidence="5">
    <location>
        <begin position="15"/>
        <end position="234"/>
    </location>
</feature>
<dbReference type="PANTHER" id="PTHR10146:SF14">
    <property type="entry name" value="PYRIDOXAL PHOSPHATE HOMEOSTASIS PROTEIN"/>
    <property type="match status" value="1"/>
</dbReference>
<dbReference type="NCBIfam" id="TIGR00044">
    <property type="entry name" value="YggS family pyridoxal phosphate-dependent enzyme"/>
    <property type="match status" value="1"/>
</dbReference>
<dbReference type="InterPro" id="IPR011078">
    <property type="entry name" value="PyrdxlP_homeostasis"/>
</dbReference>
<dbReference type="CDD" id="cd00635">
    <property type="entry name" value="PLPDE_III_YBL036c_like"/>
    <property type="match status" value="1"/>
</dbReference>
<dbReference type="GO" id="GO:0030170">
    <property type="term" value="F:pyridoxal phosphate binding"/>
    <property type="evidence" value="ECO:0007669"/>
    <property type="project" value="UniProtKB-UniRule"/>
</dbReference>
<evidence type="ECO:0000256" key="3">
    <source>
        <dbReference type="PIRSR" id="PIRSR004848-1"/>
    </source>
</evidence>
<evidence type="ECO:0000313" key="7">
    <source>
        <dbReference type="Proteomes" id="UP000179360"/>
    </source>
</evidence>
<comment type="caution">
    <text evidence="6">The sequence shown here is derived from an EMBL/GenBank/DDBJ whole genome shotgun (WGS) entry which is preliminary data.</text>
</comment>
<comment type="function">
    <text evidence="2">Pyridoxal 5'-phosphate (PLP)-binding protein, which is involved in PLP homeostasis.</text>
</comment>
<dbReference type="InterPro" id="IPR001608">
    <property type="entry name" value="Ala_racemase_N"/>
</dbReference>
<dbReference type="Proteomes" id="UP000179360">
    <property type="component" value="Unassembled WGS sequence"/>
</dbReference>
<evidence type="ECO:0000256" key="2">
    <source>
        <dbReference type="HAMAP-Rule" id="MF_02087"/>
    </source>
</evidence>
<protein>
    <recommendedName>
        <fullName evidence="2">Pyridoxal phosphate homeostasis protein</fullName>
        <shortName evidence="2">PLP homeostasis protein</shortName>
    </recommendedName>
</protein>
<evidence type="ECO:0000259" key="5">
    <source>
        <dbReference type="Pfam" id="PF01168"/>
    </source>
</evidence>
<dbReference type="InterPro" id="IPR029066">
    <property type="entry name" value="PLP-binding_barrel"/>
</dbReference>
<evidence type="ECO:0000256" key="4">
    <source>
        <dbReference type="RuleBase" id="RU004514"/>
    </source>
</evidence>
<proteinExistence type="inferred from homology"/>
<feature type="modified residue" description="N6-(pyridoxal phosphate)lysine" evidence="2 3">
    <location>
        <position position="40"/>
    </location>
</feature>
<dbReference type="FunFam" id="3.20.20.10:FF:000018">
    <property type="entry name" value="Pyridoxal phosphate homeostasis protein"/>
    <property type="match status" value="1"/>
</dbReference>
<evidence type="ECO:0000256" key="1">
    <source>
        <dbReference type="ARBA" id="ARBA00022898"/>
    </source>
</evidence>
<keyword evidence="1 2" id="KW-0663">Pyridoxal phosphate</keyword>
<dbReference type="AlphaFoldDB" id="A0A1F6TQ55"/>
<organism evidence="6 7">
    <name type="scientific">Candidatus Muproteobacteria bacterium RIFCSPHIGHO2_01_FULL_65_16</name>
    <dbReference type="NCBI Taxonomy" id="1817764"/>
    <lineage>
        <taxon>Bacteria</taxon>
        <taxon>Pseudomonadati</taxon>
        <taxon>Pseudomonadota</taxon>
        <taxon>Candidatus Muproteobacteria</taxon>
    </lineage>
</organism>